<organism evidence="2 3">
    <name type="scientific">Streptomyces brevispora</name>
    <dbReference type="NCBI Taxonomy" id="887462"/>
    <lineage>
        <taxon>Bacteria</taxon>
        <taxon>Bacillati</taxon>
        <taxon>Actinomycetota</taxon>
        <taxon>Actinomycetes</taxon>
        <taxon>Kitasatosporales</taxon>
        <taxon>Streptomycetaceae</taxon>
        <taxon>Streptomyces</taxon>
    </lineage>
</organism>
<accession>A0A561UQQ1</accession>
<evidence type="ECO:0000313" key="2">
    <source>
        <dbReference type="EMBL" id="TWG01707.1"/>
    </source>
</evidence>
<evidence type="ECO:0000313" key="3">
    <source>
        <dbReference type="Proteomes" id="UP000318186"/>
    </source>
</evidence>
<feature type="region of interest" description="Disordered" evidence="1">
    <location>
        <begin position="1"/>
        <end position="44"/>
    </location>
</feature>
<reference evidence="2 3" key="1">
    <citation type="submission" date="2019-06" db="EMBL/GenBank/DDBJ databases">
        <title>Sequencing the genomes of 1000 actinobacteria strains.</title>
        <authorList>
            <person name="Klenk H.-P."/>
        </authorList>
    </citation>
    <scope>NUCLEOTIDE SEQUENCE [LARGE SCALE GENOMIC DNA]</scope>
    <source>
        <strain evidence="2 3">DSM 42059</strain>
    </source>
</reference>
<dbReference type="AlphaFoldDB" id="A0A561UQQ1"/>
<gene>
    <name evidence="2" type="ORF">FHX80_1193</name>
</gene>
<comment type="caution">
    <text evidence="2">The sequence shown here is derived from an EMBL/GenBank/DDBJ whole genome shotgun (WGS) entry which is preliminary data.</text>
</comment>
<dbReference type="Proteomes" id="UP000318186">
    <property type="component" value="Unassembled WGS sequence"/>
</dbReference>
<feature type="compositionally biased region" description="Polar residues" evidence="1">
    <location>
        <begin position="35"/>
        <end position="44"/>
    </location>
</feature>
<protein>
    <submittedName>
        <fullName evidence="2">Uncharacterized protein</fullName>
    </submittedName>
</protein>
<name>A0A561UQQ1_9ACTN</name>
<evidence type="ECO:0000256" key="1">
    <source>
        <dbReference type="SAM" id="MobiDB-lite"/>
    </source>
</evidence>
<feature type="compositionally biased region" description="Basic and acidic residues" evidence="1">
    <location>
        <begin position="1"/>
        <end position="11"/>
    </location>
</feature>
<proteinExistence type="predicted"/>
<sequence length="44" mass="4726">MVVEAVRERSGKTAGRNFSGRDPHRTYAAHGVASLDTTGTQQIP</sequence>
<dbReference type="EMBL" id="VIWW01000001">
    <property type="protein sequence ID" value="TWG01707.1"/>
    <property type="molecule type" value="Genomic_DNA"/>
</dbReference>